<dbReference type="InterPro" id="IPR036388">
    <property type="entry name" value="WH-like_DNA-bd_sf"/>
</dbReference>
<dbReference type="CDD" id="cd06171">
    <property type="entry name" value="Sigma70_r4"/>
    <property type="match status" value="1"/>
</dbReference>
<comment type="similarity">
    <text evidence="1">Belongs to the sigma-70 factor family. ECF subfamily.</text>
</comment>
<comment type="caution">
    <text evidence="8">The sequence shown here is derived from an EMBL/GenBank/DDBJ whole genome shotgun (WGS) entry which is preliminary data.</text>
</comment>
<evidence type="ECO:0000256" key="1">
    <source>
        <dbReference type="ARBA" id="ARBA00010641"/>
    </source>
</evidence>
<evidence type="ECO:0000313" key="8">
    <source>
        <dbReference type="EMBL" id="NDK90141.1"/>
    </source>
</evidence>
<reference evidence="8 9" key="1">
    <citation type="submission" date="2020-01" db="EMBL/GenBank/DDBJ databases">
        <title>Investigation of new actinobacteria for the biodesulphurisation of diesel fuel.</title>
        <authorList>
            <person name="Athi Narayanan S.M."/>
        </authorList>
    </citation>
    <scope>NUCLEOTIDE SEQUENCE [LARGE SCALE GENOMIC DNA]</scope>
    <source>
        <strain evidence="8 9">213E</strain>
    </source>
</reference>
<dbReference type="GO" id="GO:0016987">
    <property type="term" value="F:sigma factor activity"/>
    <property type="evidence" value="ECO:0007669"/>
    <property type="project" value="UniProtKB-KW"/>
</dbReference>
<evidence type="ECO:0000256" key="2">
    <source>
        <dbReference type="ARBA" id="ARBA00023015"/>
    </source>
</evidence>
<feature type="domain" description="RNA polymerase sigma-70 region 2" evidence="6">
    <location>
        <begin position="30"/>
        <end position="96"/>
    </location>
</feature>
<dbReference type="NCBIfam" id="NF007225">
    <property type="entry name" value="PRK09643.1"/>
    <property type="match status" value="1"/>
</dbReference>
<dbReference type="InterPro" id="IPR039425">
    <property type="entry name" value="RNA_pol_sigma-70-like"/>
</dbReference>
<dbReference type="Pfam" id="PF08281">
    <property type="entry name" value="Sigma70_r4_2"/>
    <property type="match status" value="1"/>
</dbReference>
<feature type="domain" description="RNA polymerase sigma factor 70 region 4 type 2" evidence="7">
    <location>
        <begin position="126"/>
        <end position="177"/>
    </location>
</feature>
<name>A0A7K3LPZ8_9ACTN</name>
<dbReference type="InterPro" id="IPR014284">
    <property type="entry name" value="RNA_pol_sigma-70_dom"/>
</dbReference>
<dbReference type="Pfam" id="PF04542">
    <property type="entry name" value="Sigma70_r2"/>
    <property type="match status" value="1"/>
</dbReference>
<evidence type="ECO:0000259" key="7">
    <source>
        <dbReference type="Pfam" id="PF08281"/>
    </source>
</evidence>
<proteinExistence type="inferred from homology"/>
<protein>
    <submittedName>
        <fullName evidence="8">RNA polymerase sigma factor SigM</fullName>
    </submittedName>
</protein>
<organism evidence="8 9">
    <name type="scientific">Gordonia desulfuricans</name>
    <dbReference type="NCBI Taxonomy" id="89051"/>
    <lineage>
        <taxon>Bacteria</taxon>
        <taxon>Bacillati</taxon>
        <taxon>Actinomycetota</taxon>
        <taxon>Actinomycetes</taxon>
        <taxon>Mycobacteriales</taxon>
        <taxon>Gordoniaceae</taxon>
        <taxon>Gordonia</taxon>
    </lineage>
</organism>
<keyword evidence="2" id="KW-0805">Transcription regulation</keyword>
<dbReference type="GO" id="GO:0006352">
    <property type="term" value="P:DNA-templated transcription initiation"/>
    <property type="evidence" value="ECO:0007669"/>
    <property type="project" value="InterPro"/>
</dbReference>
<dbReference type="AlphaFoldDB" id="A0A7K3LPZ8"/>
<evidence type="ECO:0000259" key="6">
    <source>
        <dbReference type="Pfam" id="PF04542"/>
    </source>
</evidence>
<dbReference type="InterPro" id="IPR013325">
    <property type="entry name" value="RNA_pol_sigma_r2"/>
</dbReference>
<keyword evidence="4" id="KW-0238">DNA-binding</keyword>
<dbReference type="InterPro" id="IPR007627">
    <property type="entry name" value="RNA_pol_sigma70_r2"/>
</dbReference>
<dbReference type="EMBL" id="JAADZU010000031">
    <property type="protein sequence ID" value="NDK90141.1"/>
    <property type="molecule type" value="Genomic_DNA"/>
</dbReference>
<dbReference type="InterPro" id="IPR013324">
    <property type="entry name" value="RNA_pol_sigma_r3/r4-like"/>
</dbReference>
<evidence type="ECO:0000256" key="5">
    <source>
        <dbReference type="ARBA" id="ARBA00023163"/>
    </source>
</evidence>
<dbReference type="PANTHER" id="PTHR43133">
    <property type="entry name" value="RNA POLYMERASE ECF-TYPE SIGMA FACTO"/>
    <property type="match status" value="1"/>
</dbReference>
<dbReference type="Gene3D" id="1.10.1740.10">
    <property type="match status" value="1"/>
</dbReference>
<dbReference type="RefSeq" id="WP_162128797.1">
    <property type="nucleotide sequence ID" value="NZ_JAADZU010000031.1"/>
</dbReference>
<dbReference type="InterPro" id="IPR013249">
    <property type="entry name" value="RNA_pol_sigma70_r4_t2"/>
</dbReference>
<dbReference type="PANTHER" id="PTHR43133:SF50">
    <property type="entry name" value="ECF RNA POLYMERASE SIGMA FACTOR SIGM"/>
    <property type="match status" value="1"/>
</dbReference>
<evidence type="ECO:0000256" key="4">
    <source>
        <dbReference type="ARBA" id="ARBA00023125"/>
    </source>
</evidence>
<dbReference type="GO" id="GO:0003677">
    <property type="term" value="F:DNA binding"/>
    <property type="evidence" value="ECO:0007669"/>
    <property type="project" value="UniProtKB-KW"/>
</dbReference>
<dbReference type="Proteomes" id="UP000466307">
    <property type="component" value="Unassembled WGS sequence"/>
</dbReference>
<evidence type="ECO:0000256" key="3">
    <source>
        <dbReference type="ARBA" id="ARBA00023082"/>
    </source>
</evidence>
<dbReference type="SUPFAM" id="SSF88659">
    <property type="entry name" value="Sigma3 and sigma4 domains of RNA polymerase sigma factors"/>
    <property type="match status" value="1"/>
</dbReference>
<dbReference type="NCBIfam" id="TIGR02937">
    <property type="entry name" value="sigma70-ECF"/>
    <property type="match status" value="1"/>
</dbReference>
<dbReference type="SUPFAM" id="SSF88946">
    <property type="entry name" value="Sigma2 domain of RNA polymerase sigma factors"/>
    <property type="match status" value="1"/>
</dbReference>
<dbReference type="Gene3D" id="1.10.10.10">
    <property type="entry name" value="Winged helix-like DNA-binding domain superfamily/Winged helix DNA-binding domain"/>
    <property type="match status" value="1"/>
</dbReference>
<gene>
    <name evidence="8" type="primary">sigM</name>
    <name evidence="8" type="ORF">GYA93_11180</name>
</gene>
<keyword evidence="9" id="KW-1185">Reference proteome</keyword>
<keyword evidence="5" id="KW-0804">Transcription</keyword>
<accession>A0A7K3LPZ8</accession>
<evidence type="ECO:0000313" key="9">
    <source>
        <dbReference type="Proteomes" id="UP000466307"/>
    </source>
</evidence>
<sequence length="189" mass="20819">MSGGTTHDQRTDEQLLHAHIHGDPTAFTILITRHQSYLWTVANRTTGNPDDAADALQEALLSAHRTAHTFRADAKVTSWLHRIVVNAALDRLRRNASRRTLPLPEFDTLALSDDADEFGRVDLAVSIDRALDELPPDQRAAVVAIDLEGYTVAEAAERLGVPHGTIKSRCSRGRVKLANLLRHLQTGDP</sequence>
<keyword evidence="3" id="KW-0731">Sigma factor</keyword>